<evidence type="ECO:0000259" key="1">
    <source>
        <dbReference type="Pfam" id="PF21956"/>
    </source>
</evidence>
<dbReference type="InterPro" id="IPR053830">
    <property type="entry name" value="DUF6922"/>
</dbReference>
<dbReference type="Proteomes" id="UP001165367">
    <property type="component" value="Unassembled WGS sequence"/>
</dbReference>
<accession>A0ABS9L0N0</accession>
<name>A0ABS9L0N0_9BACT</name>
<evidence type="ECO:0000313" key="3">
    <source>
        <dbReference type="Proteomes" id="UP001165367"/>
    </source>
</evidence>
<dbReference type="Pfam" id="PF21956">
    <property type="entry name" value="DUF6922"/>
    <property type="match status" value="1"/>
</dbReference>
<gene>
    <name evidence="2" type="ORF">LZZ85_27745</name>
</gene>
<reference evidence="2" key="1">
    <citation type="submission" date="2022-01" db="EMBL/GenBank/DDBJ databases">
        <authorList>
            <person name="Jo J.-H."/>
            <person name="Im W.-T."/>
        </authorList>
    </citation>
    <scope>NUCLEOTIDE SEQUENCE</scope>
    <source>
        <strain evidence="2">NA20</strain>
    </source>
</reference>
<comment type="caution">
    <text evidence="2">The sequence shown here is derived from an EMBL/GenBank/DDBJ whole genome shotgun (WGS) entry which is preliminary data.</text>
</comment>
<organism evidence="2 3">
    <name type="scientific">Terrimonas ginsenosidimutans</name>
    <dbReference type="NCBI Taxonomy" id="2908004"/>
    <lineage>
        <taxon>Bacteria</taxon>
        <taxon>Pseudomonadati</taxon>
        <taxon>Bacteroidota</taxon>
        <taxon>Chitinophagia</taxon>
        <taxon>Chitinophagales</taxon>
        <taxon>Chitinophagaceae</taxon>
        <taxon>Terrimonas</taxon>
    </lineage>
</organism>
<evidence type="ECO:0000313" key="2">
    <source>
        <dbReference type="EMBL" id="MCG2618128.1"/>
    </source>
</evidence>
<protein>
    <recommendedName>
        <fullName evidence="1">DUF6922 domain-containing protein</fullName>
    </recommendedName>
</protein>
<sequence length="97" mass="11683">MKLEQALGLEEGYFMILQVYYDIKKEKEKQSQETPDLTRIRAALFWDTNLRAIDWERQFRSVIRRVLERGNQDEIDEITRFYGLKKVKAVELTLTKK</sequence>
<dbReference type="RefSeq" id="WP_237877311.1">
    <property type="nucleotide sequence ID" value="NZ_JAKLTR010000034.1"/>
</dbReference>
<keyword evidence="3" id="KW-1185">Reference proteome</keyword>
<dbReference type="EMBL" id="JAKLTR010000034">
    <property type="protein sequence ID" value="MCG2618128.1"/>
    <property type="molecule type" value="Genomic_DNA"/>
</dbReference>
<proteinExistence type="predicted"/>
<feature type="domain" description="DUF6922" evidence="1">
    <location>
        <begin position="40"/>
        <end position="90"/>
    </location>
</feature>